<dbReference type="Gramene" id="Pp3c3_17970V3.1">
    <property type="protein sequence ID" value="Pp3c3_17970V3.1"/>
    <property type="gene ID" value="Pp3c3_17970"/>
</dbReference>
<reference evidence="4 6" key="1">
    <citation type="journal article" date="2008" name="Science">
        <title>The Physcomitrella genome reveals evolutionary insights into the conquest of land by plants.</title>
        <authorList>
            <person name="Rensing S."/>
            <person name="Lang D."/>
            <person name="Zimmer A."/>
            <person name="Terry A."/>
            <person name="Salamov A."/>
            <person name="Shapiro H."/>
            <person name="Nishiyama T."/>
            <person name="Perroud P.-F."/>
            <person name="Lindquist E."/>
            <person name="Kamisugi Y."/>
            <person name="Tanahashi T."/>
            <person name="Sakakibara K."/>
            <person name="Fujita T."/>
            <person name="Oishi K."/>
            <person name="Shin-I T."/>
            <person name="Kuroki Y."/>
            <person name="Toyoda A."/>
            <person name="Suzuki Y."/>
            <person name="Hashimoto A."/>
            <person name="Yamaguchi K."/>
            <person name="Sugano A."/>
            <person name="Kohara Y."/>
            <person name="Fujiyama A."/>
            <person name="Anterola A."/>
            <person name="Aoki S."/>
            <person name="Ashton N."/>
            <person name="Barbazuk W.B."/>
            <person name="Barker E."/>
            <person name="Bennetzen J."/>
            <person name="Bezanilla M."/>
            <person name="Blankenship R."/>
            <person name="Cho S.H."/>
            <person name="Dutcher S."/>
            <person name="Estelle M."/>
            <person name="Fawcett J.A."/>
            <person name="Gundlach H."/>
            <person name="Hanada K."/>
            <person name="Heyl A."/>
            <person name="Hicks K.A."/>
            <person name="Hugh J."/>
            <person name="Lohr M."/>
            <person name="Mayer K."/>
            <person name="Melkozernov A."/>
            <person name="Murata T."/>
            <person name="Nelson D."/>
            <person name="Pils B."/>
            <person name="Prigge M."/>
            <person name="Reiss B."/>
            <person name="Renner T."/>
            <person name="Rombauts S."/>
            <person name="Rushton P."/>
            <person name="Sanderfoot A."/>
            <person name="Schween G."/>
            <person name="Shiu S.-H."/>
            <person name="Stueber K."/>
            <person name="Theodoulou F.L."/>
            <person name="Tu H."/>
            <person name="Van de Peer Y."/>
            <person name="Verrier P.J."/>
            <person name="Waters E."/>
            <person name="Wood A."/>
            <person name="Yang L."/>
            <person name="Cove D."/>
            <person name="Cuming A."/>
            <person name="Hasebe M."/>
            <person name="Lucas S."/>
            <person name="Mishler D.B."/>
            <person name="Reski R."/>
            <person name="Grigoriev I."/>
            <person name="Quatrano R.S."/>
            <person name="Boore J.L."/>
        </authorList>
    </citation>
    <scope>NUCLEOTIDE SEQUENCE [LARGE SCALE GENOMIC DNA]</scope>
    <source>
        <strain evidence="5 6">cv. Gransden 2004</strain>
    </source>
</reference>
<evidence type="ECO:0000259" key="3">
    <source>
        <dbReference type="PROSITE" id="PS50846"/>
    </source>
</evidence>
<evidence type="ECO:0000256" key="1">
    <source>
        <dbReference type="ARBA" id="ARBA00022723"/>
    </source>
</evidence>
<organism evidence="4">
    <name type="scientific">Physcomitrium patens</name>
    <name type="common">Spreading-leaved earth moss</name>
    <name type="synonym">Physcomitrella patens</name>
    <dbReference type="NCBI Taxonomy" id="3218"/>
    <lineage>
        <taxon>Eukaryota</taxon>
        <taxon>Viridiplantae</taxon>
        <taxon>Streptophyta</taxon>
        <taxon>Embryophyta</taxon>
        <taxon>Bryophyta</taxon>
        <taxon>Bryophytina</taxon>
        <taxon>Bryopsida</taxon>
        <taxon>Funariidae</taxon>
        <taxon>Funariales</taxon>
        <taxon>Funariaceae</taxon>
        <taxon>Physcomitrium</taxon>
    </lineage>
</organism>
<keyword evidence="6" id="KW-1185">Reference proteome</keyword>
<accession>A9TTL5</accession>
<dbReference type="EMBL" id="ABEU02000003">
    <property type="protein sequence ID" value="PNR57600.1"/>
    <property type="molecule type" value="Genomic_DNA"/>
</dbReference>
<dbReference type="PANTHER" id="PTHR22814">
    <property type="entry name" value="COPPER TRANSPORT PROTEIN ATOX1-RELATED"/>
    <property type="match status" value="1"/>
</dbReference>
<dbReference type="InterPro" id="IPR036163">
    <property type="entry name" value="HMA_dom_sf"/>
</dbReference>
<dbReference type="FunCoup" id="A9TTL5">
    <property type="interactions" value="81"/>
</dbReference>
<feature type="compositionally biased region" description="Basic and acidic residues" evidence="2">
    <location>
        <begin position="201"/>
        <end position="210"/>
    </location>
</feature>
<dbReference type="GeneID" id="112280290"/>
<reference evidence="5" key="3">
    <citation type="submission" date="2020-12" db="UniProtKB">
        <authorList>
            <consortium name="EnsemblPlants"/>
        </authorList>
    </citation>
    <scope>IDENTIFICATION</scope>
</reference>
<dbReference type="CDD" id="cd00371">
    <property type="entry name" value="HMA"/>
    <property type="match status" value="1"/>
</dbReference>
<dbReference type="PROSITE" id="PS50846">
    <property type="entry name" value="HMA_2"/>
    <property type="match status" value="1"/>
</dbReference>
<evidence type="ECO:0000313" key="4">
    <source>
        <dbReference type="EMBL" id="PNR57600.1"/>
    </source>
</evidence>
<dbReference type="AlphaFoldDB" id="A9TTL5"/>
<dbReference type="PANTHER" id="PTHR22814:SF336">
    <property type="entry name" value="HEAVY METAL-ASSOCIATED ISOPRENYLATED PLANT PROTEIN 23"/>
    <property type="match status" value="1"/>
</dbReference>
<dbReference type="EnsemblPlants" id="Pp3c3_17970V3.1">
    <property type="protein sequence ID" value="Pp3c3_17970V3.1"/>
    <property type="gene ID" value="Pp3c3_17970"/>
</dbReference>
<evidence type="ECO:0000313" key="6">
    <source>
        <dbReference type="Proteomes" id="UP000006727"/>
    </source>
</evidence>
<dbReference type="Gene3D" id="3.30.70.100">
    <property type="match status" value="1"/>
</dbReference>
<dbReference type="GO" id="GO:0046872">
    <property type="term" value="F:metal ion binding"/>
    <property type="evidence" value="ECO:0007669"/>
    <property type="project" value="UniProtKB-KW"/>
</dbReference>
<dbReference type="Pfam" id="PF00403">
    <property type="entry name" value="HMA"/>
    <property type="match status" value="1"/>
</dbReference>
<name>A9TTL5_PHYPA</name>
<dbReference type="InterPro" id="IPR006121">
    <property type="entry name" value="HMA_dom"/>
</dbReference>
<reference evidence="4 6" key="2">
    <citation type="journal article" date="2018" name="Plant J.">
        <title>The Physcomitrella patens chromosome-scale assembly reveals moss genome structure and evolution.</title>
        <authorList>
            <person name="Lang D."/>
            <person name="Ullrich K.K."/>
            <person name="Murat F."/>
            <person name="Fuchs J."/>
            <person name="Jenkins J."/>
            <person name="Haas F.B."/>
            <person name="Piednoel M."/>
            <person name="Gundlach H."/>
            <person name="Van Bel M."/>
            <person name="Meyberg R."/>
            <person name="Vives C."/>
            <person name="Morata J."/>
            <person name="Symeonidi A."/>
            <person name="Hiss M."/>
            <person name="Muchero W."/>
            <person name="Kamisugi Y."/>
            <person name="Saleh O."/>
            <person name="Blanc G."/>
            <person name="Decker E.L."/>
            <person name="van Gessel N."/>
            <person name="Grimwood J."/>
            <person name="Hayes R.D."/>
            <person name="Graham S.W."/>
            <person name="Gunter L.E."/>
            <person name="McDaniel S.F."/>
            <person name="Hoernstein S.N.W."/>
            <person name="Larsson A."/>
            <person name="Li F.W."/>
            <person name="Perroud P.F."/>
            <person name="Phillips J."/>
            <person name="Ranjan P."/>
            <person name="Rokshar D.S."/>
            <person name="Rothfels C.J."/>
            <person name="Schneider L."/>
            <person name="Shu S."/>
            <person name="Stevenson D.W."/>
            <person name="Thummler F."/>
            <person name="Tillich M."/>
            <person name="Villarreal Aguilar J.C."/>
            <person name="Widiez T."/>
            <person name="Wong G.K."/>
            <person name="Wymore A."/>
            <person name="Zhang Y."/>
            <person name="Zimmer A.D."/>
            <person name="Quatrano R.S."/>
            <person name="Mayer K.F.X."/>
            <person name="Goodstein D."/>
            <person name="Casacuberta J.M."/>
            <person name="Vandepoele K."/>
            <person name="Reski R."/>
            <person name="Cuming A.C."/>
            <person name="Tuskan G.A."/>
            <person name="Maumus F."/>
            <person name="Salse J."/>
            <person name="Schmutz J."/>
            <person name="Rensing S.A."/>
        </authorList>
    </citation>
    <scope>NUCLEOTIDE SEQUENCE [LARGE SCALE GENOMIC DNA]</scope>
    <source>
        <strain evidence="5 6">cv. Gransden 2004</strain>
    </source>
</reference>
<dbReference type="PaxDb" id="3218-PP1S315_43V6.1"/>
<dbReference type="Gramene" id="Pp3c3_17970V3.2">
    <property type="protein sequence ID" value="Pp3c3_17970V3.2"/>
    <property type="gene ID" value="Pp3c3_17970"/>
</dbReference>
<feature type="region of interest" description="Disordered" evidence="2">
    <location>
        <begin position="197"/>
        <end position="217"/>
    </location>
</feature>
<evidence type="ECO:0000313" key="5">
    <source>
        <dbReference type="EnsemblPlants" id="Pp3c3_17970V3.1"/>
    </source>
</evidence>
<evidence type="ECO:0000256" key="2">
    <source>
        <dbReference type="SAM" id="MobiDB-lite"/>
    </source>
</evidence>
<dbReference type="HOGENOM" id="CLU_1059218_0_0_1"/>
<sequence>MASRIKEGIKELFSNKDDDDYRSSYQQQRILSSQYGHNTAVPVLELKVPMCCDKCQEKVMEALEECDGVKDVICDQYNQRVTVTGFVDPMKALRKVKKVKKKSEFFNDGTYIKRTSHPIDNGAQNFHSRSVHLPVNGNVKSRYTSNPLIRTHSNGFGRFPHEGKMAAMAHIVHAPPPATYQARPLVRSNSYGRRVMSRQPAYHDRREMSRHSTFGDSRDSALVPVNFQRDFQSIRRMPSFKHYHNHDAEYISMGDEFRPAMAETHYAPLRSQRPGILRPQVSFSRLPVTNPHYMKHIESEYY</sequence>
<dbReference type="Proteomes" id="UP000006727">
    <property type="component" value="Chromosome 3"/>
</dbReference>
<gene>
    <name evidence="5" type="primary">LOC112280290</name>
    <name evidence="4" type="ORF">PHYPA_004594</name>
</gene>
<dbReference type="RefSeq" id="XP_024371385.1">
    <property type="nucleotide sequence ID" value="XM_024515617.2"/>
</dbReference>
<dbReference type="KEGG" id="ppp:112280290"/>
<feature type="domain" description="HMA" evidence="3">
    <location>
        <begin position="41"/>
        <end position="104"/>
    </location>
</feature>
<dbReference type="SUPFAM" id="SSF55008">
    <property type="entry name" value="HMA, heavy metal-associated domain"/>
    <property type="match status" value="1"/>
</dbReference>
<dbReference type="EnsemblPlants" id="Pp3c3_17970V3.2">
    <property type="protein sequence ID" value="Pp3c3_17970V3.2"/>
    <property type="gene ID" value="Pp3c3_17970"/>
</dbReference>
<proteinExistence type="predicted"/>
<dbReference type="OrthoDB" id="1927097at2759"/>
<protein>
    <recommendedName>
        <fullName evidence="3">HMA domain-containing protein</fullName>
    </recommendedName>
</protein>
<keyword evidence="1" id="KW-0479">Metal-binding</keyword>